<dbReference type="Proteomes" id="UP000027195">
    <property type="component" value="Unassembled WGS sequence"/>
</dbReference>
<evidence type="ECO:0000313" key="3">
    <source>
        <dbReference type="Proteomes" id="UP000027195"/>
    </source>
</evidence>
<keyword evidence="1" id="KW-0812">Transmembrane</keyword>
<protein>
    <submittedName>
        <fullName evidence="2">Uncharacterized protein</fullName>
    </submittedName>
</protein>
<dbReference type="EMBL" id="KL198065">
    <property type="protein sequence ID" value="KDQ10679.1"/>
    <property type="molecule type" value="Genomic_DNA"/>
</dbReference>
<keyword evidence="1" id="KW-0472">Membrane</keyword>
<accession>A0A067M531</accession>
<dbReference type="HOGENOM" id="CLU_126089_1_0_1"/>
<proteinExistence type="predicted"/>
<name>A0A067M531_BOTB1</name>
<feature type="non-terminal residue" evidence="2">
    <location>
        <position position="84"/>
    </location>
</feature>
<feature type="transmembrane region" description="Helical" evidence="1">
    <location>
        <begin position="6"/>
        <end position="24"/>
    </location>
</feature>
<sequence>MSPPLQVLTMGCAVAIIAAKALWLKPGQLMTVQEIKYSAEQYIHSPTPELVKSAVLEAFQDVDGSYDTPQCREALQQIVLSNQI</sequence>
<keyword evidence="1" id="KW-1133">Transmembrane helix</keyword>
<dbReference type="InParanoid" id="A0A067M531"/>
<evidence type="ECO:0000313" key="2">
    <source>
        <dbReference type="EMBL" id="KDQ10679.1"/>
    </source>
</evidence>
<keyword evidence="3" id="KW-1185">Reference proteome</keyword>
<dbReference type="AlphaFoldDB" id="A0A067M531"/>
<reference evidence="3" key="1">
    <citation type="journal article" date="2014" name="Proc. Natl. Acad. Sci. U.S.A.">
        <title>Extensive sampling of basidiomycete genomes demonstrates inadequacy of the white-rot/brown-rot paradigm for wood decay fungi.</title>
        <authorList>
            <person name="Riley R."/>
            <person name="Salamov A.A."/>
            <person name="Brown D.W."/>
            <person name="Nagy L.G."/>
            <person name="Floudas D."/>
            <person name="Held B.W."/>
            <person name="Levasseur A."/>
            <person name="Lombard V."/>
            <person name="Morin E."/>
            <person name="Otillar R."/>
            <person name="Lindquist E.A."/>
            <person name="Sun H."/>
            <person name="LaButti K.M."/>
            <person name="Schmutz J."/>
            <person name="Jabbour D."/>
            <person name="Luo H."/>
            <person name="Baker S.E."/>
            <person name="Pisabarro A.G."/>
            <person name="Walton J.D."/>
            <person name="Blanchette R.A."/>
            <person name="Henrissat B."/>
            <person name="Martin F."/>
            <person name="Cullen D."/>
            <person name="Hibbett D.S."/>
            <person name="Grigoriev I.V."/>
        </authorList>
    </citation>
    <scope>NUCLEOTIDE SEQUENCE [LARGE SCALE GENOMIC DNA]</scope>
    <source>
        <strain evidence="3">FD-172 SS1</strain>
    </source>
</reference>
<evidence type="ECO:0000256" key="1">
    <source>
        <dbReference type="SAM" id="Phobius"/>
    </source>
</evidence>
<organism evidence="2 3">
    <name type="scientific">Botryobasidium botryosum (strain FD-172 SS1)</name>
    <dbReference type="NCBI Taxonomy" id="930990"/>
    <lineage>
        <taxon>Eukaryota</taxon>
        <taxon>Fungi</taxon>
        <taxon>Dikarya</taxon>
        <taxon>Basidiomycota</taxon>
        <taxon>Agaricomycotina</taxon>
        <taxon>Agaricomycetes</taxon>
        <taxon>Cantharellales</taxon>
        <taxon>Botryobasidiaceae</taxon>
        <taxon>Botryobasidium</taxon>
    </lineage>
</organism>
<gene>
    <name evidence="2" type="ORF">BOTBODRAFT_35996</name>
</gene>